<dbReference type="PROSITE" id="PS50222">
    <property type="entry name" value="EF_HAND_2"/>
    <property type="match status" value="2"/>
</dbReference>
<evidence type="ECO:0000313" key="8">
    <source>
        <dbReference type="EMBL" id="CAE7248299.1"/>
    </source>
</evidence>
<accession>A0A812LNG3</accession>
<comment type="subcellular location">
    <subcellularLocation>
        <location evidence="1">Membrane</location>
        <topology evidence="1">Multi-pass membrane protein</topology>
    </subcellularLocation>
</comment>
<dbReference type="InterPro" id="IPR043203">
    <property type="entry name" value="VGCC_Ca_Na"/>
</dbReference>
<evidence type="ECO:0000256" key="3">
    <source>
        <dbReference type="ARBA" id="ARBA00022989"/>
    </source>
</evidence>
<feature type="transmembrane region" description="Helical" evidence="6">
    <location>
        <begin position="330"/>
        <end position="354"/>
    </location>
</feature>
<dbReference type="Pfam" id="PF00520">
    <property type="entry name" value="Ion_trans"/>
    <property type="match status" value="1"/>
</dbReference>
<evidence type="ECO:0000256" key="1">
    <source>
        <dbReference type="ARBA" id="ARBA00004141"/>
    </source>
</evidence>
<dbReference type="EMBL" id="CAJNDS010001113">
    <property type="protein sequence ID" value="CAE7248299.1"/>
    <property type="molecule type" value="Genomic_DNA"/>
</dbReference>
<feature type="domain" description="EF-hand" evidence="7">
    <location>
        <begin position="458"/>
        <end position="492"/>
    </location>
</feature>
<dbReference type="AlphaFoldDB" id="A0A812LNG3"/>
<dbReference type="Gene3D" id="1.10.287.70">
    <property type="match status" value="1"/>
</dbReference>
<keyword evidence="9" id="KW-1185">Reference proteome</keyword>
<dbReference type="Gene3D" id="1.10.238.10">
    <property type="entry name" value="EF-hand"/>
    <property type="match status" value="1"/>
</dbReference>
<comment type="caution">
    <text evidence="8">The sequence shown here is derived from an EMBL/GenBank/DDBJ whole genome shotgun (WGS) entry which is preliminary data.</text>
</comment>
<dbReference type="PANTHER" id="PTHR10037">
    <property type="entry name" value="VOLTAGE-GATED CATION CHANNEL CALCIUM AND SODIUM"/>
    <property type="match status" value="1"/>
</dbReference>
<organism evidence="8 9">
    <name type="scientific">Symbiodinium natans</name>
    <dbReference type="NCBI Taxonomy" id="878477"/>
    <lineage>
        <taxon>Eukaryota</taxon>
        <taxon>Sar</taxon>
        <taxon>Alveolata</taxon>
        <taxon>Dinophyceae</taxon>
        <taxon>Suessiales</taxon>
        <taxon>Symbiodiniaceae</taxon>
        <taxon>Symbiodinium</taxon>
    </lineage>
</organism>
<dbReference type="PANTHER" id="PTHR10037:SF62">
    <property type="entry name" value="SODIUM CHANNEL PROTEIN 60E"/>
    <property type="match status" value="1"/>
</dbReference>
<keyword evidence="4 6" id="KW-0472">Membrane</keyword>
<proteinExistence type="predicted"/>
<feature type="transmembrane region" description="Helical" evidence="6">
    <location>
        <begin position="278"/>
        <end position="309"/>
    </location>
</feature>
<dbReference type="InterPro" id="IPR002048">
    <property type="entry name" value="EF_hand_dom"/>
</dbReference>
<evidence type="ECO:0000256" key="2">
    <source>
        <dbReference type="ARBA" id="ARBA00022692"/>
    </source>
</evidence>
<feature type="transmembrane region" description="Helical" evidence="6">
    <location>
        <begin position="178"/>
        <end position="198"/>
    </location>
</feature>
<dbReference type="InterPro" id="IPR005821">
    <property type="entry name" value="Ion_trans_dom"/>
</dbReference>
<dbReference type="Gene3D" id="1.20.120.350">
    <property type="entry name" value="Voltage-gated potassium channels. Chain C"/>
    <property type="match status" value="1"/>
</dbReference>
<dbReference type="SMART" id="SM00054">
    <property type="entry name" value="EFh"/>
    <property type="match status" value="2"/>
</dbReference>
<gene>
    <name evidence="8" type="primary">Scn10a</name>
    <name evidence="8" type="ORF">SNAT2548_LOCUS12007</name>
</gene>
<dbReference type="SUPFAM" id="SSF81324">
    <property type="entry name" value="Voltage-gated potassium channels"/>
    <property type="match status" value="1"/>
</dbReference>
<dbReference type="GO" id="GO:0005248">
    <property type="term" value="F:voltage-gated sodium channel activity"/>
    <property type="evidence" value="ECO:0007669"/>
    <property type="project" value="TreeGrafter"/>
</dbReference>
<sequence length="542" mass="60613">MPTDCAENALADPREWFISALDQRFVEQEAVIRRLLDDHLQLLRCEPSGAGEVEPELEETVAMDAAPGEEVPKQDVAAEAPLETTIKVEDGGKNTGTGLHGQRSTSSHRATKLEKHVLTDMSEDMEDASRYREWVKGPLDVCVAVVVILNFVCMAARTQEVGNEADVRLGLSERAPNSFLTAELFLALDVVFCSIYVLDVLVRMLVLRREWLYDEVDGFMFTNVFDLILVLIHVLEIVLASSGSAYQQVSALRIWKLLRLVLTVRIMKTVNLFRQLRVLISACISSLSALFWSLVLMVLLELGFTIIICQSLQEYILDERQDLETRRGISVLYGSFGRALYTVFELTFSGGWIVRVRPVVDNVSHWYAIPFLCYITIVVFAVTRIVTAIFLKETLANAANDAALQLAETKRMARGLQSKFEELFRSLDGDGSESISFSEFSKAMSYPSVQQYLSTLDLKVQDCAQLFEILDDGDGKITIAEFSHGLMLLKGQARALDIMVLQRENAKVLKECQGIREALCAGVPSTLRKQTKPPRPRAVCAL</sequence>
<feature type="region of interest" description="Disordered" evidence="5">
    <location>
        <begin position="84"/>
        <end position="106"/>
    </location>
</feature>
<dbReference type="OrthoDB" id="431647at2759"/>
<dbReference type="InterPro" id="IPR027359">
    <property type="entry name" value="Volt_channel_dom_sf"/>
</dbReference>
<keyword evidence="2 6" id="KW-0812">Transmembrane</keyword>
<dbReference type="GO" id="GO:0005509">
    <property type="term" value="F:calcium ion binding"/>
    <property type="evidence" value="ECO:0007669"/>
    <property type="project" value="InterPro"/>
</dbReference>
<evidence type="ECO:0000256" key="6">
    <source>
        <dbReference type="SAM" id="Phobius"/>
    </source>
</evidence>
<evidence type="ECO:0000256" key="5">
    <source>
        <dbReference type="SAM" id="MobiDB-lite"/>
    </source>
</evidence>
<name>A0A812LNG3_9DINO</name>
<dbReference type="Proteomes" id="UP000604046">
    <property type="component" value="Unassembled WGS sequence"/>
</dbReference>
<keyword evidence="3 6" id="KW-1133">Transmembrane helix</keyword>
<protein>
    <submittedName>
        <fullName evidence="8">Scn10a protein</fullName>
    </submittedName>
</protein>
<dbReference type="SUPFAM" id="SSF47473">
    <property type="entry name" value="EF-hand"/>
    <property type="match status" value="1"/>
</dbReference>
<evidence type="ECO:0000259" key="7">
    <source>
        <dbReference type="PROSITE" id="PS50222"/>
    </source>
</evidence>
<dbReference type="InterPro" id="IPR011992">
    <property type="entry name" value="EF-hand-dom_pair"/>
</dbReference>
<evidence type="ECO:0000256" key="4">
    <source>
        <dbReference type="ARBA" id="ARBA00023136"/>
    </source>
</evidence>
<reference evidence="8" key="1">
    <citation type="submission" date="2021-02" db="EMBL/GenBank/DDBJ databases">
        <authorList>
            <person name="Dougan E. K."/>
            <person name="Rhodes N."/>
            <person name="Thang M."/>
            <person name="Chan C."/>
        </authorList>
    </citation>
    <scope>NUCLEOTIDE SEQUENCE</scope>
</reference>
<dbReference type="GO" id="GO:0001518">
    <property type="term" value="C:voltage-gated sodium channel complex"/>
    <property type="evidence" value="ECO:0007669"/>
    <property type="project" value="TreeGrafter"/>
</dbReference>
<evidence type="ECO:0000313" key="9">
    <source>
        <dbReference type="Proteomes" id="UP000604046"/>
    </source>
</evidence>
<feature type="transmembrane region" description="Helical" evidence="6">
    <location>
        <begin position="366"/>
        <end position="391"/>
    </location>
</feature>
<feature type="transmembrane region" description="Helical" evidence="6">
    <location>
        <begin position="219"/>
        <end position="240"/>
    </location>
</feature>
<feature type="domain" description="EF-hand" evidence="7">
    <location>
        <begin position="415"/>
        <end position="450"/>
    </location>
</feature>